<dbReference type="OrthoDB" id="1658288at2759"/>
<dbReference type="Gene3D" id="1.25.40.10">
    <property type="entry name" value="Tetratricopeptide repeat domain"/>
    <property type="match status" value="1"/>
</dbReference>
<gene>
    <name evidence="1" type="ORF">METBISCDRAFT_30316</name>
</gene>
<keyword evidence="2" id="KW-1185">Reference proteome</keyword>
<sequence length="354" mass="40333">MLAIGRRWALTSRRPALLSILPKKKTINRLLFDNDSRLVYKKVMKVLNSVYDKLDTPEDIRLPTFATHTDLMMIRSIFYDIRSVTRSVNRNLVDLENELVEQAAELGNNDAIAMLAFEAIQDKNTSKDDYAHAQNLIRQLSDAKHPLVFKLAGDLAFKNNLYPQAAQYWNQFLEQENNTILSSHVYSSLGAYYYSCTSSRPDLNKAKLHFEKAIKFGELDTQIVKAHYYLGQLYTLTDPELARYHLQLSASRGLQESFASLGFLELNVFNNPLKAIEWFKLGVEANSDLPCLIGQFDAHIRAGNSINALSILVNLEGLMAKLDKVKYKELAQTNYILLNTFFQTRKEAIAGIRV</sequence>
<organism evidence="1 2">
    <name type="scientific">Metschnikowia bicuspidata</name>
    <dbReference type="NCBI Taxonomy" id="27322"/>
    <lineage>
        <taxon>Eukaryota</taxon>
        <taxon>Fungi</taxon>
        <taxon>Dikarya</taxon>
        <taxon>Ascomycota</taxon>
        <taxon>Saccharomycotina</taxon>
        <taxon>Pichiomycetes</taxon>
        <taxon>Metschnikowiaceae</taxon>
        <taxon>Metschnikowia</taxon>
    </lineage>
</organism>
<accession>A0A4P9ZEI5</accession>
<dbReference type="EMBL" id="ML004444">
    <property type="protein sequence ID" value="RKP31223.1"/>
    <property type="molecule type" value="Genomic_DNA"/>
</dbReference>
<evidence type="ECO:0000313" key="2">
    <source>
        <dbReference type="Proteomes" id="UP000268321"/>
    </source>
</evidence>
<name>A0A4P9ZEI5_9ASCO</name>
<dbReference type="InterPro" id="IPR011990">
    <property type="entry name" value="TPR-like_helical_dom_sf"/>
</dbReference>
<dbReference type="Proteomes" id="UP000268321">
    <property type="component" value="Unassembled WGS sequence"/>
</dbReference>
<dbReference type="SUPFAM" id="SSF81901">
    <property type="entry name" value="HCP-like"/>
    <property type="match status" value="1"/>
</dbReference>
<evidence type="ECO:0000313" key="1">
    <source>
        <dbReference type="EMBL" id="RKP31223.1"/>
    </source>
</evidence>
<reference evidence="2" key="1">
    <citation type="journal article" date="2018" name="Nat. Microbiol.">
        <title>Leveraging single-cell genomics to expand the fungal tree of life.</title>
        <authorList>
            <person name="Ahrendt S.R."/>
            <person name="Quandt C.A."/>
            <person name="Ciobanu D."/>
            <person name="Clum A."/>
            <person name="Salamov A."/>
            <person name="Andreopoulos B."/>
            <person name="Cheng J.F."/>
            <person name="Woyke T."/>
            <person name="Pelin A."/>
            <person name="Henrissat B."/>
            <person name="Reynolds N.K."/>
            <person name="Benny G.L."/>
            <person name="Smith M.E."/>
            <person name="James T.Y."/>
            <person name="Grigoriev I.V."/>
        </authorList>
    </citation>
    <scope>NUCLEOTIDE SEQUENCE [LARGE SCALE GENOMIC DNA]</scope>
    <source>
        <strain evidence="2">Baker2002</strain>
    </source>
</reference>
<proteinExistence type="predicted"/>
<protein>
    <recommendedName>
        <fullName evidence="3">HCP-like protein</fullName>
    </recommendedName>
</protein>
<evidence type="ECO:0008006" key="3">
    <source>
        <dbReference type="Google" id="ProtNLM"/>
    </source>
</evidence>
<dbReference type="AlphaFoldDB" id="A0A4P9ZEI5"/>